<gene>
    <name evidence="2" type="ORF">HRQ87_03610</name>
</gene>
<keyword evidence="1" id="KW-0812">Transmembrane</keyword>
<sequence>MIMMDIIKLFTVWDGLAVSVLFISWIGMSFIIERTSNRHLSVSLLMNDYRRNWMKEFVTREPRIFDAQIMANLRQGTAFFVSACMIAIGGGIAVIGNTEQLLMVADDFAVDQTPAVVVEIKLVVTLLFMTNAFLKFVWAHRLFGYCSIVMASVPNDITDPIALTRAEKAAEINITAARGFNRGMRSIYFAFAAAAWLLGTVALAAATVITVLVIWRREFASHSRAVLMEDDNV</sequence>
<feature type="transmembrane region" description="Helical" evidence="1">
    <location>
        <begin position="77"/>
        <end position="95"/>
    </location>
</feature>
<feature type="transmembrane region" description="Helical" evidence="1">
    <location>
        <begin position="115"/>
        <end position="134"/>
    </location>
</feature>
<reference evidence="2 3" key="1">
    <citation type="submission" date="2020-06" db="EMBL/GenBank/DDBJ databases">
        <title>Sulfitobacter algicola sp. nov., isolated from green algae.</title>
        <authorList>
            <person name="Wang C."/>
        </authorList>
    </citation>
    <scope>NUCLEOTIDE SEQUENCE [LARGE SCALE GENOMIC DNA]</scope>
    <source>
        <strain evidence="2 3">1151</strain>
    </source>
</reference>
<name>A0ABX2ILX2_9RHOB</name>
<dbReference type="Pfam" id="PF04654">
    <property type="entry name" value="DUF599"/>
    <property type="match status" value="1"/>
</dbReference>
<comment type="caution">
    <text evidence="2">The sequence shown here is derived from an EMBL/GenBank/DDBJ whole genome shotgun (WGS) entry which is preliminary data.</text>
</comment>
<evidence type="ECO:0000256" key="1">
    <source>
        <dbReference type="SAM" id="Phobius"/>
    </source>
</evidence>
<organism evidence="2 3">
    <name type="scientific">Parasulfitobacter algicola</name>
    <dbReference type="NCBI Taxonomy" id="2614809"/>
    <lineage>
        <taxon>Bacteria</taxon>
        <taxon>Pseudomonadati</taxon>
        <taxon>Pseudomonadota</taxon>
        <taxon>Alphaproteobacteria</taxon>
        <taxon>Rhodobacterales</taxon>
        <taxon>Roseobacteraceae</taxon>
        <taxon>Parasulfitobacter</taxon>
    </lineage>
</organism>
<keyword evidence="1" id="KW-1133">Transmembrane helix</keyword>
<evidence type="ECO:0000313" key="3">
    <source>
        <dbReference type="Proteomes" id="UP000777935"/>
    </source>
</evidence>
<keyword evidence="3" id="KW-1185">Reference proteome</keyword>
<proteinExistence type="predicted"/>
<feature type="transmembrane region" description="Helical" evidence="1">
    <location>
        <begin position="12"/>
        <end position="32"/>
    </location>
</feature>
<dbReference type="EMBL" id="JABUFE010000001">
    <property type="protein sequence ID" value="NSX53881.1"/>
    <property type="molecule type" value="Genomic_DNA"/>
</dbReference>
<keyword evidence="1" id="KW-0472">Membrane</keyword>
<dbReference type="Proteomes" id="UP000777935">
    <property type="component" value="Unassembled WGS sequence"/>
</dbReference>
<protein>
    <submittedName>
        <fullName evidence="2">DUF599 domain-containing protein</fullName>
    </submittedName>
</protein>
<dbReference type="InterPro" id="IPR006747">
    <property type="entry name" value="DUF599"/>
</dbReference>
<evidence type="ECO:0000313" key="2">
    <source>
        <dbReference type="EMBL" id="NSX53881.1"/>
    </source>
</evidence>
<dbReference type="RefSeq" id="WP_174135391.1">
    <property type="nucleotide sequence ID" value="NZ_JABUFE010000001.1"/>
</dbReference>
<accession>A0ABX2ILX2</accession>
<feature type="transmembrane region" description="Helical" evidence="1">
    <location>
        <begin position="187"/>
        <end position="215"/>
    </location>
</feature>